<keyword evidence="3" id="KW-1185">Reference proteome</keyword>
<dbReference type="Pfam" id="PF19594">
    <property type="entry name" value="DUF6099"/>
    <property type="match status" value="1"/>
</dbReference>
<dbReference type="InterPro" id="IPR046081">
    <property type="entry name" value="DUF6099"/>
</dbReference>
<dbReference type="AlphaFoldDB" id="A0A561EP17"/>
<feature type="region of interest" description="Disordered" evidence="1">
    <location>
        <begin position="163"/>
        <end position="184"/>
    </location>
</feature>
<evidence type="ECO:0000256" key="1">
    <source>
        <dbReference type="SAM" id="MobiDB-lite"/>
    </source>
</evidence>
<reference evidence="2 3" key="1">
    <citation type="submission" date="2019-06" db="EMBL/GenBank/DDBJ databases">
        <title>Sequencing the genomes of 1000 actinobacteria strains.</title>
        <authorList>
            <person name="Klenk H.-P."/>
        </authorList>
    </citation>
    <scope>NUCLEOTIDE SEQUENCE [LARGE SCALE GENOMIC DNA]</scope>
    <source>
        <strain evidence="2 3">DSM 41649</strain>
    </source>
</reference>
<accession>A0A561EP17</accession>
<evidence type="ECO:0000313" key="2">
    <source>
        <dbReference type="EMBL" id="TWE17364.1"/>
    </source>
</evidence>
<proteinExistence type="predicted"/>
<dbReference type="RefSeq" id="WP_170290569.1">
    <property type="nucleotide sequence ID" value="NZ_BAAABR010000030.1"/>
</dbReference>
<protein>
    <submittedName>
        <fullName evidence="2">Uncharacterized protein</fullName>
    </submittedName>
</protein>
<sequence length="278" mass="28785">MDALRLIKTARHALAEARTVPDVLAEAWQAGLLTEAVGARIAEREDGEIGALGQLLCDAGAHAVSCLDQPPTGPAADDGTDPEWSRTDWVGSGRAGRLDEVGELEPALEELGRLLHEVAETLVVLACGADAESLYWRCIDGVDAGAECKDLVAELLRTVRKETYQDEGQGEGEGPDRMGPGPSMMVVPLGPPVSGSGYRPRADESVGLSVAPGSVPRAPEECRSASSPAREALREASSSCICSSRLLGVAAEAVCCGVTGASDQGSDMRGPLQLGSAV</sequence>
<name>A0A561EP17_9ACTN</name>
<gene>
    <name evidence="2" type="ORF">FB465_2379</name>
</gene>
<organism evidence="2 3">
    <name type="scientific">Kitasatospora atroaurantiaca</name>
    <dbReference type="NCBI Taxonomy" id="285545"/>
    <lineage>
        <taxon>Bacteria</taxon>
        <taxon>Bacillati</taxon>
        <taxon>Actinomycetota</taxon>
        <taxon>Actinomycetes</taxon>
        <taxon>Kitasatosporales</taxon>
        <taxon>Streptomycetaceae</taxon>
        <taxon>Kitasatospora</taxon>
    </lineage>
</organism>
<comment type="caution">
    <text evidence="2">The sequence shown here is derived from an EMBL/GenBank/DDBJ whole genome shotgun (WGS) entry which is preliminary data.</text>
</comment>
<dbReference type="Proteomes" id="UP000318416">
    <property type="component" value="Unassembled WGS sequence"/>
</dbReference>
<dbReference type="EMBL" id="VIVR01000001">
    <property type="protein sequence ID" value="TWE17364.1"/>
    <property type="molecule type" value="Genomic_DNA"/>
</dbReference>
<evidence type="ECO:0000313" key="3">
    <source>
        <dbReference type="Proteomes" id="UP000318416"/>
    </source>
</evidence>